<accession>A0A183VCE2</accession>
<keyword evidence="3" id="KW-1185">Reference proteome</keyword>
<name>A0A183VCE2_TOXCA</name>
<reference evidence="2 3" key="2">
    <citation type="submission" date="2018-11" db="EMBL/GenBank/DDBJ databases">
        <authorList>
            <consortium name="Pathogen Informatics"/>
        </authorList>
    </citation>
    <scope>NUCLEOTIDE SEQUENCE [LARGE SCALE GENOMIC DNA]</scope>
</reference>
<protein>
    <submittedName>
        <fullName evidence="2 4">Uncharacterized protein</fullName>
    </submittedName>
</protein>
<evidence type="ECO:0000313" key="4">
    <source>
        <dbReference type="WBParaSite" id="TCNE_0001841601-mRNA-1"/>
    </source>
</evidence>
<dbReference type="Proteomes" id="UP000050794">
    <property type="component" value="Unassembled WGS sequence"/>
</dbReference>
<feature type="region of interest" description="Disordered" evidence="1">
    <location>
        <begin position="1"/>
        <end position="35"/>
    </location>
</feature>
<dbReference type="AlphaFoldDB" id="A0A183VCE2"/>
<evidence type="ECO:0000313" key="3">
    <source>
        <dbReference type="Proteomes" id="UP000050794"/>
    </source>
</evidence>
<evidence type="ECO:0000256" key="1">
    <source>
        <dbReference type="SAM" id="MobiDB-lite"/>
    </source>
</evidence>
<proteinExistence type="predicted"/>
<dbReference type="WBParaSite" id="TCNE_0001841601-mRNA-1">
    <property type="protein sequence ID" value="TCNE_0001841601-mRNA-1"/>
    <property type="gene ID" value="TCNE_0001841601"/>
</dbReference>
<organism evidence="3 4">
    <name type="scientific">Toxocara canis</name>
    <name type="common">Canine roundworm</name>
    <dbReference type="NCBI Taxonomy" id="6265"/>
    <lineage>
        <taxon>Eukaryota</taxon>
        <taxon>Metazoa</taxon>
        <taxon>Ecdysozoa</taxon>
        <taxon>Nematoda</taxon>
        <taxon>Chromadorea</taxon>
        <taxon>Rhabditida</taxon>
        <taxon>Spirurina</taxon>
        <taxon>Ascaridomorpha</taxon>
        <taxon>Ascaridoidea</taxon>
        <taxon>Toxocaridae</taxon>
        <taxon>Toxocara</taxon>
    </lineage>
</organism>
<evidence type="ECO:0000313" key="2">
    <source>
        <dbReference type="EMBL" id="VDM49733.1"/>
    </source>
</evidence>
<dbReference type="EMBL" id="UYWY01025500">
    <property type="protein sequence ID" value="VDM49733.1"/>
    <property type="molecule type" value="Genomic_DNA"/>
</dbReference>
<gene>
    <name evidence="2" type="ORF">TCNE_LOCUS18412</name>
</gene>
<sequence>MATDTPPTLSRMRIQKHTVADAQSDPKTTAADGSTGGCPLIALRSWFFFFTKHTLMSKTALQSSAGWHN</sequence>
<reference evidence="4" key="1">
    <citation type="submission" date="2016-06" db="UniProtKB">
        <authorList>
            <consortium name="WormBaseParasite"/>
        </authorList>
    </citation>
    <scope>IDENTIFICATION</scope>
</reference>